<evidence type="ECO:0000313" key="3">
    <source>
        <dbReference type="EMBL" id="MBE1484984.1"/>
    </source>
</evidence>
<feature type="transmembrane region" description="Helical" evidence="2">
    <location>
        <begin position="9"/>
        <end position="32"/>
    </location>
</feature>
<name>A0A927LZW5_9ACTN</name>
<organism evidence="3 4">
    <name type="scientific">Plantactinospora soyae</name>
    <dbReference type="NCBI Taxonomy" id="1544732"/>
    <lineage>
        <taxon>Bacteria</taxon>
        <taxon>Bacillati</taxon>
        <taxon>Actinomycetota</taxon>
        <taxon>Actinomycetes</taxon>
        <taxon>Micromonosporales</taxon>
        <taxon>Micromonosporaceae</taxon>
        <taxon>Plantactinospora</taxon>
    </lineage>
</organism>
<proteinExistence type="predicted"/>
<gene>
    <name evidence="3" type="ORF">H4W31_000622</name>
</gene>
<keyword evidence="2" id="KW-0812">Transmembrane</keyword>
<reference evidence="3" key="1">
    <citation type="submission" date="2020-10" db="EMBL/GenBank/DDBJ databases">
        <title>Sequencing the genomes of 1000 actinobacteria strains.</title>
        <authorList>
            <person name="Klenk H.-P."/>
        </authorList>
    </citation>
    <scope>NUCLEOTIDE SEQUENCE</scope>
    <source>
        <strain evidence="3">DSM 46832</strain>
    </source>
</reference>
<keyword evidence="2" id="KW-1133">Transmembrane helix</keyword>
<comment type="caution">
    <text evidence="3">The sequence shown here is derived from an EMBL/GenBank/DDBJ whole genome shotgun (WGS) entry which is preliminary data.</text>
</comment>
<evidence type="ECO:0000313" key="4">
    <source>
        <dbReference type="Proteomes" id="UP000649753"/>
    </source>
</evidence>
<keyword evidence="2" id="KW-0472">Membrane</keyword>
<evidence type="ECO:0000256" key="1">
    <source>
        <dbReference type="SAM" id="MobiDB-lite"/>
    </source>
</evidence>
<dbReference type="Proteomes" id="UP000649753">
    <property type="component" value="Unassembled WGS sequence"/>
</dbReference>
<feature type="region of interest" description="Disordered" evidence="1">
    <location>
        <begin position="146"/>
        <end position="167"/>
    </location>
</feature>
<dbReference type="RefSeq" id="WP_192765259.1">
    <property type="nucleotide sequence ID" value="NZ_JADBEB010000001.1"/>
</dbReference>
<protein>
    <submittedName>
        <fullName evidence="3">Uncharacterized protein</fullName>
    </submittedName>
</protein>
<dbReference type="EMBL" id="JADBEB010000001">
    <property type="protein sequence ID" value="MBE1484984.1"/>
    <property type="molecule type" value="Genomic_DNA"/>
</dbReference>
<evidence type="ECO:0000256" key="2">
    <source>
        <dbReference type="SAM" id="Phobius"/>
    </source>
</evidence>
<sequence length="167" mass="17007">MTVRGWKGWWVAGVGLGLLLVGLGVLLVRAGLEDADRWASVFGVLLNIAGLSVAVYSAVWTRRAVAAPAPPAATGGQVDNTIRGGRFAGPVVQARDVERASASPSEALAAAPDAAPAVGPARPGAVSNLIEDGQFHGPVLQGRDMRGAFLPASRHADTQSGQENPAG</sequence>
<keyword evidence="4" id="KW-1185">Reference proteome</keyword>
<feature type="compositionally biased region" description="Polar residues" evidence="1">
    <location>
        <begin position="158"/>
        <end position="167"/>
    </location>
</feature>
<dbReference type="AlphaFoldDB" id="A0A927LZW5"/>
<accession>A0A927LZW5</accession>
<feature type="transmembrane region" description="Helical" evidence="2">
    <location>
        <begin position="38"/>
        <end position="59"/>
    </location>
</feature>